<dbReference type="PROSITE" id="PS00109">
    <property type="entry name" value="PROTEIN_KINASE_TYR"/>
    <property type="match status" value="1"/>
</dbReference>
<feature type="domain" description="Protein kinase" evidence="1">
    <location>
        <begin position="1"/>
        <end position="186"/>
    </location>
</feature>
<dbReference type="PANTHER" id="PTHR24361">
    <property type="entry name" value="MITOGEN-ACTIVATED KINASE KINASE KINASE"/>
    <property type="match status" value="1"/>
</dbReference>
<dbReference type="GO" id="GO:0005524">
    <property type="term" value="F:ATP binding"/>
    <property type="evidence" value="ECO:0007669"/>
    <property type="project" value="InterPro"/>
</dbReference>
<comment type="caution">
    <text evidence="2">The sequence shown here is derived from an EMBL/GenBank/DDBJ whole genome shotgun (WGS) entry which is preliminary data.</text>
</comment>
<evidence type="ECO:0000259" key="1">
    <source>
        <dbReference type="PROSITE" id="PS50011"/>
    </source>
</evidence>
<dbReference type="InterPro" id="IPR000719">
    <property type="entry name" value="Prot_kinase_dom"/>
</dbReference>
<dbReference type="AlphaFoldDB" id="K1UGQ9"/>
<accession>K1UGQ9</accession>
<dbReference type="SUPFAM" id="SSF56112">
    <property type="entry name" value="Protein kinase-like (PK-like)"/>
    <property type="match status" value="1"/>
</dbReference>
<dbReference type="EMBL" id="AJWZ01000241">
    <property type="protein sequence ID" value="EKC77465.1"/>
    <property type="molecule type" value="Genomic_DNA"/>
</dbReference>
<protein>
    <submittedName>
        <fullName evidence="2">Serine/threonine protein kinase</fullName>
        <ecNumber evidence="2">2.7.-.-</ecNumber>
    </submittedName>
</protein>
<sequence length="186" mass="20764">RLSGGADPRRYQGSQDFEHGKISYIDEIKTLYQFENVQGIVQIFTHFQENNTAYLVMEYLDGCNLKAYVKSHGGRLDPPLAGNYIVKAARALQQVHAGHILHRDISPENIYILLGGTEIKLIDFGAARKCVEDSEQGNSVLLKPGFAPPEQYSKKGNQNTWTDVYALAATLYYIVSGKVPQDSLSR</sequence>
<dbReference type="EC" id="2.7.-.-" evidence="2"/>
<organism evidence="2">
    <name type="scientific">human gut metagenome</name>
    <dbReference type="NCBI Taxonomy" id="408170"/>
    <lineage>
        <taxon>unclassified sequences</taxon>
        <taxon>metagenomes</taxon>
        <taxon>organismal metagenomes</taxon>
    </lineage>
</organism>
<dbReference type="InterPro" id="IPR008266">
    <property type="entry name" value="Tyr_kinase_AS"/>
</dbReference>
<feature type="non-terminal residue" evidence="2">
    <location>
        <position position="1"/>
    </location>
</feature>
<dbReference type="SMART" id="SM00220">
    <property type="entry name" value="S_TKc"/>
    <property type="match status" value="1"/>
</dbReference>
<dbReference type="PROSITE" id="PS50011">
    <property type="entry name" value="PROTEIN_KINASE_DOM"/>
    <property type="match status" value="1"/>
</dbReference>
<evidence type="ECO:0000313" key="2">
    <source>
        <dbReference type="EMBL" id="EKC77465.1"/>
    </source>
</evidence>
<keyword evidence="2" id="KW-0418">Kinase</keyword>
<dbReference type="InterPro" id="IPR011009">
    <property type="entry name" value="Kinase-like_dom_sf"/>
</dbReference>
<dbReference type="Gene3D" id="1.10.510.10">
    <property type="entry name" value="Transferase(Phosphotransferase) domain 1"/>
    <property type="match status" value="1"/>
</dbReference>
<reference evidence="2" key="1">
    <citation type="journal article" date="2013" name="Environ. Microbiol.">
        <title>Microbiota from the distal guts of lean and obese adolescents exhibit partial functional redundancy besides clear differences in community structure.</title>
        <authorList>
            <person name="Ferrer M."/>
            <person name="Ruiz A."/>
            <person name="Lanza F."/>
            <person name="Haange S.B."/>
            <person name="Oberbach A."/>
            <person name="Till H."/>
            <person name="Bargiela R."/>
            <person name="Campoy C."/>
            <person name="Segura M.T."/>
            <person name="Richter M."/>
            <person name="von Bergen M."/>
            <person name="Seifert J."/>
            <person name="Suarez A."/>
        </authorList>
    </citation>
    <scope>NUCLEOTIDE SEQUENCE</scope>
</reference>
<dbReference type="GO" id="GO:0005737">
    <property type="term" value="C:cytoplasm"/>
    <property type="evidence" value="ECO:0007669"/>
    <property type="project" value="TreeGrafter"/>
</dbReference>
<gene>
    <name evidence="2" type="ORF">OBE_00337</name>
</gene>
<dbReference type="Pfam" id="PF00069">
    <property type="entry name" value="Pkinase"/>
    <property type="match status" value="1"/>
</dbReference>
<proteinExistence type="predicted"/>
<dbReference type="GO" id="GO:0004674">
    <property type="term" value="F:protein serine/threonine kinase activity"/>
    <property type="evidence" value="ECO:0007669"/>
    <property type="project" value="UniProtKB-KW"/>
</dbReference>
<keyword evidence="2" id="KW-0808">Transferase</keyword>
<keyword evidence="2" id="KW-0723">Serine/threonine-protein kinase</keyword>
<dbReference type="InterPro" id="IPR053235">
    <property type="entry name" value="Ser_Thr_kinase"/>
</dbReference>
<name>K1UGQ9_9ZZZZ</name>
<feature type="non-terminal residue" evidence="2">
    <location>
        <position position="186"/>
    </location>
</feature>